<organism evidence="8 10">
    <name type="scientific">Kurthia zopfii</name>
    <dbReference type="NCBI Taxonomy" id="1650"/>
    <lineage>
        <taxon>Bacteria</taxon>
        <taxon>Bacillati</taxon>
        <taxon>Bacillota</taxon>
        <taxon>Bacilli</taxon>
        <taxon>Bacillales</taxon>
        <taxon>Caryophanaceae</taxon>
        <taxon>Kurthia</taxon>
    </lineage>
</organism>
<feature type="transmembrane region" description="Helical" evidence="6">
    <location>
        <begin position="37"/>
        <end position="62"/>
    </location>
</feature>
<dbReference type="InterPro" id="IPR010445">
    <property type="entry name" value="LapA_dom"/>
</dbReference>
<dbReference type="AlphaFoldDB" id="A0A8B4QBQ8"/>
<dbReference type="Pfam" id="PF06305">
    <property type="entry name" value="LapA_dom"/>
    <property type="match status" value="1"/>
</dbReference>
<proteinExistence type="predicted"/>
<comment type="caution">
    <text evidence="8">The sequence shown here is derived from an EMBL/GenBank/DDBJ whole genome shotgun (WGS) entry which is preliminary data.</text>
</comment>
<feature type="domain" description="Lipopolysaccharide assembly protein A" evidence="7">
    <location>
        <begin position="24"/>
        <end position="84"/>
    </location>
</feature>
<evidence type="ECO:0000256" key="2">
    <source>
        <dbReference type="ARBA" id="ARBA00022692"/>
    </source>
</evidence>
<evidence type="ECO:0000313" key="9">
    <source>
        <dbReference type="EMBL" id="TDR44257.1"/>
    </source>
</evidence>
<evidence type="ECO:0000313" key="11">
    <source>
        <dbReference type="Proteomes" id="UP000294641"/>
    </source>
</evidence>
<protein>
    <submittedName>
        <fullName evidence="8 9">Integral membrane protein</fullName>
    </submittedName>
</protein>
<reference evidence="9 11" key="2">
    <citation type="submission" date="2019-03" db="EMBL/GenBank/DDBJ databases">
        <title>Genomic Encyclopedia of Type Strains, Phase IV (KMG-IV): sequencing the most valuable type-strain genomes for metagenomic binning, comparative biology and taxonomic classification.</title>
        <authorList>
            <person name="Goeker M."/>
        </authorList>
    </citation>
    <scope>NUCLEOTIDE SEQUENCE [LARGE SCALE GENOMIC DNA]</scope>
    <source>
        <strain evidence="9 11">DSM 20580</strain>
    </source>
</reference>
<gene>
    <name evidence="9" type="ORF">DFR61_10194</name>
    <name evidence="8" type="ORF">NCTC10597_01850</name>
</gene>
<dbReference type="PANTHER" id="PTHR41335">
    <property type="entry name" value="MEMBRANE PROTEIN-RELATED"/>
    <property type="match status" value="1"/>
</dbReference>
<dbReference type="RefSeq" id="WP_109348291.1">
    <property type="nucleotide sequence ID" value="NZ_BJUE01000001.1"/>
</dbReference>
<dbReference type="PANTHER" id="PTHR41335:SF1">
    <property type="entry name" value="MEMBRANE PROTEIN"/>
    <property type="match status" value="1"/>
</dbReference>
<evidence type="ECO:0000256" key="5">
    <source>
        <dbReference type="SAM" id="Coils"/>
    </source>
</evidence>
<evidence type="ECO:0000313" key="8">
    <source>
        <dbReference type="EMBL" id="STX10137.1"/>
    </source>
</evidence>
<dbReference type="Proteomes" id="UP000254330">
    <property type="component" value="Unassembled WGS sequence"/>
</dbReference>
<keyword evidence="3 6" id="KW-1133">Transmembrane helix</keyword>
<evidence type="ECO:0000259" key="7">
    <source>
        <dbReference type="Pfam" id="PF06305"/>
    </source>
</evidence>
<keyword evidence="4 6" id="KW-0472">Membrane</keyword>
<keyword evidence="5" id="KW-0175">Coiled coil</keyword>
<sequence>MKSQWGILFGLLFAIIVAVFAVFNVDKVPVNYVFGEAQWPLVLVILGAALLGSLLSISFASYKIFGKSRQRKSLQKELDEANARNQVLQTSLDSTARDLEQLKLNSTTATPKDSGRINVREDDLH</sequence>
<keyword evidence="11" id="KW-1185">Reference proteome</keyword>
<name>A0A8B4QBQ8_9BACL</name>
<dbReference type="Proteomes" id="UP000294641">
    <property type="component" value="Unassembled WGS sequence"/>
</dbReference>
<dbReference type="OrthoDB" id="2990728at2"/>
<dbReference type="GO" id="GO:0005886">
    <property type="term" value="C:plasma membrane"/>
    <property type="evidence" value="ECO:0007669"/>
    <property type="project" value="InterPro"/>
</dbReference>
<feature type="transmembrane region" description="Helical" evidence="6">
    <location>
        <begin position="7"/>
        <end position="25"/>
    </location>
</feature>
<feature type="coiled-coil region" evidence="5">
    <location>
        <begin position="64"/>
        <end position="105"/>
    </location>
</feature>
<evidence type="ECO:0000256" key="6">
    <source>
        <dbReference type="SAM" id="Phobius"/>
    </source>
</evidence>
<evidence type="ECO:0000313" key="10">
    <source>
        <dbReference type="Proteomes" id="UP000254330"/>
    </source>
</evidence>
<reference evidence="8 10" key="1">
    <citation type="submission" date="2018-06" db="EMBL/GenBank/DDBJ databases">
        <authorList>
            <consortium name="Pathogen Informatics"/>
            <person name="Doyle S."/>
        </authorList>
    </citation>
    <scope>NUCLEOTIDE SEQUENCE [LARGE SCALE GENOMIC DNA]</scope>
    <source>
        <strain evidence="8 10">NCTC10597</strain>
    </source>
</reference>
<evidence type="ECO:0000256" key="4">
    <source>
        <dbReference type="ARBA" id="ARBA00023136"/>
    </source>
</evidence>
<dbReference type="EMBL" id="SNZG01000001">
    <property type="protein sequence ID" value="TDR44257.1"/>
    <property type="molecule type" value="Genomic_DNA"/>
</dbReference>
<accession>A0A8B4QBQ8</accession>
<keyword evidence="1" id="KW-1003">Cell membrane</keyword>
<keyword evidence="2 6" id="KW-0812">Transmembrane</keyword>
<evidence type="ECO:0000256" key="3">
    <source>
        <dbReference type="ARBA" id="ARBA00022989"/>
    </source>
</evidence>
<evidence type="ECO:0000256" key="1">
    <source>
        <dbReference type="ARBA" id="ARBA00022475"/>
    </source>
</evidence>
<dbReference type="EMBL" id="UGNP01000001">
    <property type="protein sequence ID" value="STX10137.1"/>
    <property type="molecule type" value="Genomic_DNA"/>
</dbReference>